<evidence type="ECO:0000256" key="12">
    <source>
        <dbReference type="ARBA" id="ARBA00023012"/>
    </source>
</evidence>
<evidence type="ECO:0000256" key="14">
    <source>
        <dbReference type="SAM" id="Phobius"/>
    </source>
</evidence>
<dbReference type="InterPro" id="IPR003661">
    <property type="entry name" value="HisK_dim/P_dom"/>
</dbReference>
<dbReference type="InterPro" id="IPR003660">
    <property type="entry name" value="HAMP_dom"/>
</dbReference>
<evidence type="ECO:0000256" key="5">
    <source>
        <dbReference type="ARBA" id="ARBA00022553"/>
    </source>
</evidence>
<gene>
    <name evidence="17" type="ORF">SAMN02745883_00345</name>
</gene>
<dbReference type="SUPFAM" id="SSF55874">
    <property type="entry name" value="ATPase domain of HSP90 chaperone/DNA topoisomerase II/histidine kinase"/>
    <property type="match status" value="1"/>
</dbReference>
<dbReference type="Gene3D" id="3.30.565.10">
    <property type="entry name" value="Histidine kinase-like ATPase, C-terminal domain"/>
    <property type="match status" value="1"/>
</dbReference>
<dbReference type="PANTHER" id="PTHR45528:SF1">
    <property type="entry name" value="SENSOR HISTIDINE KINASE CPXA"/>
    <property type="match status" value="1"/>
</dbReference>
<dbReference type="PROSITE" id="PS50109">
    <property type="entry name" value="HIS_KIN"/>
    <property type="match status" value="1"/>
</dbReference>
<proteinExistence type="predicted"/>
<keyword evidence="9" id="KW-0418">Kinase</keyword>
<sequence>MVIILEIRNKFISLRWKLVSTYLLLVLLTLLLINSFISESMKVNYINEKKMSLLAQSSIISSRLSYYIPQVNIKYANNMVHNIVKDLSEDLNSRIMITDINGKVIVDSFNILEGQRLNNEELALALIGKSTAEQYIIPKYGRVMYVAVPITNKGRIIGAVFISSSLEDIYKNIKEIMKKFMILSLLSMVITGFISFVFADIISTPIERLTEAVKRMAQGKFNQKVEISGNDEISNLGKAFNLMTTKLEQVDKQRREFVANVSHELRTPLSSIKILAESLIHQEKVEEKIYKEFLKDIDSEVDRLNRIIDSLLSLVDLEKENLNLDYQITYVNYLIEKVINSLKPLADKKNIKIYYIEREKIQIMLDQFKIQQSLINVIGNAIKYTPENGEIFVELYSNSDEIIIKVRDTGIGIPEEDIPFIFDRFYRVDKARARKTGGTGLGLSITQQIIALHQGRIEVESRINEGTTFYIFLPKKAAVNI</sequence>
<dbReference type="Pfam" id="PF00512">
    <property type="entry name" value="HisKA"/>
    <property type="match status" value="1"/>
</dbReference>
<evidence type="ECO:0000256" key="10">
    <source>
        <dbReference type="ARBA" id="ARBA00022840"/>
    </source>
</evidence>
<evidence type="ECO:0000256" key="9">
    <source>
        <dbReference type="ARBA" id="ARBA00022777"/>
    </source>
</evidence>
<dbReference type="EMBL" id="FRAJ01000003">
    <property type="protein sequence ID" value="SHJ74652.1"/>
    <property type="molecule type" value="Genomic_DNA"/>
</dbReference>
<dbReference type="Proteomes" id="UP000184082">
    <property type="component" value="Unassembled WGS sequence"/>
</dbReference>
<comment type="catalytic activity">
    <reaction evidence="1">
        <text>ATP + protein L-histidine = ADP + protein N-phospho-L-histidine.</text>
        <dbReference type="EC" id="2.7.13.3"/>
    </reaction>
</comment>
<keyword evidence="12" id="KW-0902">Two-component regulatory system</keyword>
<dbReference type="PROSITE" id="PS50885">
    <property type="entry name" value="HAMP"/>
    <property type="match status" value="1"/>
</dbReference>
<dbReference type="CDD" id="cd00075">
    <property type="entry name" value="HATPase"/>
    <property type="match status" value="1"/>
</dbReference>
<dbReference type="PANTHER" id="PTHR45528">
    <property type="entry name" value="SENSOR HISTIDINE KINASE CPXA"/>
    <property type="match status" value="1"/>
</dbReference>
<comment type="subcellular location">
    <subcellularLocation>
        <location evidence="2">Cell membrane</location>
        <topology evidence="2">Multi-pass membrane protein</topology>
    </subcellularLocation>
</comment>
<dbReference type="PRINTS" id="PR00344">
    <property type="entry name" value="BCTRLSENSOR"/>
</dbReference>
<keyword evidence="10" id="KW-0067">ATP-binding</keyword>
<dbReference type="SMART" id="SM00304">
    <property type="entry name" value="HAMP"/>
    <property type="match status" value="1"/>
</dbReference>
<feature type="transmembrane region" description="Helical" evidence="14">
    <location>
        <begin position="180"/>
        <end position="199"/>
    </location>
</feature>
<dbReference type="FunFam" id="1.10.287.130:FF:000001">
    <property type="entry name" value="Two-component sensor histidine kinase"/>
    <property type="match status" value="1"/>
</dbReference>
<dbReference type="RefSeq" id="WP_242945014.1">
    <property type="nucleotide sequence ID" value="NZ_FRAJ01000003.1"/>
</dbReference>
<evidence type="ECO:0000256" key="11">
    <source>
        <dbReference type="ARBA" id="ARBA00022989"/>
    </source>
</evidence>
<evidence type="ECO:0000256" key="7">
    <source>
        <dbReference type="ARBA" id="ARBA00022692"/>
    </source>
</evidence>
<evidence type="ECO:0000256" key="1">
    <source>
        <dbReference type="ARBA" id="ARBA00000085"/>
    </source>
</evidence>
<accession>A0A1M6LU71</accession>
<evidence type="ECO:0000313" key="18">
    <source>
        <dbReference type="Proteomes" id="UP000184082"/>
    </source>
</evidence>
<dbReference type="Gene3D" id="1.10.287.130">
    <property type="match status" value="1"/>
</dbReference>
<keyword evidence="6" id="KW-0808">Transferase</keyword>
<dbReference type="InterPro" id="IPR057640">
    <property type="entry name" value="Cache_WalK"/>
</dbReference>
<dbReference type="FunFam" id="3.30.565.10:FF:000006">
    <property type="entry name" value="Sensor histidine kinase WalK"/>
    <property type="match status" value="1"/>
</dbReference>
<feature type="domain" description="HAMP" evidence="16">
    <location>
        <begin position="200"/>
        <end position="252"/>
    </location>
</feature>
<dbReference type="EC" id="2.7.13.3" evidence="3"/>
<evidence type="ECO:0000256" key="3">
    <source>
        <dbReference type="ARBA" id="ARBA00012438"/>
    </source>
</evidence>
<dbReference type="Pfam" id="PF00672">
    <property type="entry name" value="HAMP"/>
    <property type="match status" value="1"/>
</dbReference>
<feature type="transmembrane region" description="Helical" evidence="14">
    <location>
        <begin position="19"/>
        <end position="37"/>
    </location>
</feature>
<evidence type="ECO:0000256" key="6">
    <source>
        <dbReference type="ARBA" id="ARBA00022679"/>
    </source>
</evidence>
<evidence type="ECO:0000313" key="17">
    <source>
        <dbReference type="EMBL" id="SHJ74652.1"/>
    </source>
</evidence>
<dbReference type="GO" id="GO:0005886">
    <property type="term" value="C:plasma membrane"/>
    <property type="evidence" value="ECO:0007669"/>
    <property type="project" value="UniProtKB-SubCell"/>
</dbReference>
<evidence type="ECO:0000256" key="8">
    <source>
        <dbReference type="ARBA" id="ARBA00022741"/>
    </source>
</evidence>
<dbReference type="SMART" id="SM00388">
    <property type="entry name" value="HisKA"/>
    <property type="match status" value="1"/>
</dbReference>
<dbReference type="STRING" id="1121266.SAMN02745883_00345"/>
<dbReference type="Pfam" id="PF23846">
    <property type="entry name" value="Cache_WalK"/>
    <property type="match status" value="1"/>
</dbReference>
<dbReference type="InterPro" id="IPR050398">
    <property type="entry name" value="HssS/ArlS-like"/>
</dbReference>
<dbReference type="CDD" id="cd06225">
    <property type="entry name" value="HAMP"/>
    <property type="match status" value="1"/>
</dbReference>
<feature type="domain" description="Histidine kinase" evidence="15">
    <location>
        <begin position="260"/>
        <end position="477"/>
    </location>
</feature>
<dbReference type="GO" id="GO:0000155">
    <property type="term" value="F:phosphorelay sensor kinase activity"/>
    <property type="evidence" value="ECO:0007669"/>
    <property type="project" value="InterPro"/>
</dbReference>
<keyword evidence="13 14" id="KW-0472">Membrane</keyword>
<evidence type="ECO:0000256" key="4">
    <source>
        <dbReference type="ARBA" id="ARBA00022475"/>
    </source>
</evidence>
<dbReference type="InterPro" id="IPR004358">
    <property type="entry name" value="Sig_transdc_His_kin-like_C"/>
</dbReference>
<dbReference type="InterPro" id="IPR003594">
    <property type="entry name" value="HATPase_dom"/>
</dbReference>
<keyword evidence="7 14" id="KW-0812">Transmembrane</keyword>
<protein>
    <recommendedName>
        <fullName evidence="3">histidine kinase</fullName>
        <ecNumber evidence="3">2.7.13.3</ecNumber>
    </recommendedName>
</protein>
<dbReference type="AlphaFoldDB" id="A0A1M6LU71"/>
<evidence type="ECO:0000256" key="2">
    <source>
        <dbReference type="ARBA" id="ARBA00004651"/>
    </source>
</evidence>
<evidence type="ECO:0000259" key="16">
    <source>
        <dbReference type="PROSITE" id="PS50885"/>
    </source>
</evidence>
<name>A0A1M6LU71_9FIRM</name>
<organism evidence="17 18">
    <name type="scientific">Caminicella sporogenes DSM 14501</name>
    <dbReference type="NCBI Taxonomy" id="1121266"/>
    <lineage>
        <taxon>Bacteria</taxon>
        <taxon>Bacillati</taxon>
        <taxon>Bacillota</taxon>
        <taxon>Clostridia</taxon>
        <taxon>Peptostreptococcales</taxon>
        <taxon>Caminicellaceae</taxon>
        <taxon>Caminicella</taxon>
    </lineage>
</organism>
<dbReference type="InterPro" id="IPR005467">
    <property type="entry name" value="His_kinase_dom"/>
</dbReference>
<dbReference type="SMART" id="SM00387">
    <property type="entry name" value="HATPase_c"/>
    <property type="match status" value="1"/>
</dbReference>
<dbReference type="InterPro" id="IPR029151">
    <property type="entry name" value="Sensor-like_sf"/>
</dbReference>
<keyword evidence="5" id="KW-0597">Phosphoprotein</keyword>
<keyword evidence="8" id="KW-0547">Nucleotide-binding</keyword>
<keyword evidence="4" id="KW-1003">Cell membrane</keyword>
<dbReference type="GO" id="GO:0005524">
    <property type="term" value="F:ATP binding"/>
    <property type="evidence" value="ECO:0007669"/>
    <property type="project" value="UniProtKB-KW"/>
</dbReference>
<dbReference type="InterPro" id="IPR036890">
    <property type="entry name" value="HATPase_C_sf"/>
</dbReference>
<evidence type="ECO:0000259" key="15">
    <source>
        <dbReference type="PROSITE" id="PS50109"/>
    </source>
</evidence>
<dbReference type="SUPFAM" id="SSF103190">
    <property type="entry name" value="Sensory domain-like"/>
    <property type="match status" value="1"/>
</dbReference>
<keyword evidence="18" id="KW-1185">Reference proteome</keyword>
<dbReference type="Gene3D" id="1.10.8.500">
    <property type="entry name" value="HAMP domain in histidine kinase"/>
    <property type="match status" value="1"/>
</dbReference>
<reference evidence="17 18" key="1">
    <citation type="submission" date="2016-11" db="EMBL/GenBank/DDBJ databases">
        <authorList>
            <person name="Jaros S."/>
            <person name="Januszkiewicz K."/>
            <person name="Wedrychowicz H."/>
        </authorList>
    </citation>
    <scope>NUCLEOTIDE SEQUENCE [LARGE SCALE GENOMIC DNA]</scope>
    <source>
        <strain evidence="17 18">DSM 14501</strain>
    </source>
</reference>
<dbReference type="SUPFAM" id="SSF158472">
    <property type="entry name" value="HAMP domain-like"/>
    <property type="match status" value="1"/>
</dbReference>
<keyword evidence="11 14" id="KW-1133">Transmembrane helix</keyword>
<evidence type="ECO:0000256" key="13">
    <source>
        <dbReference type="ARBA" id="ARBA00023136"/>
    </source>
</evidence>
<dbReference type="Pfam" id="PF02518">
    <property type="entry name" value="HATPase_c"/>
    <property type="match status" value="1"/>
</dbReference>
<dbReference type="InterPro" id="IPR036097">
    <property type="entry name" value="HisK_dim/P_sf"/>
</dbReference>
<dbReference type="SUPFAM" id="SSF47384">
    <property type="entry name" value="Homodimeric domain of signal transducing histidine kinase"/>
    <property type="match status" value="1"/>
</dbReference>
<dbReference type="Gene3D" id="3.30.450.20">
    <property type="entry name" value="PAS domain"/>
    <property type="match status" value="1"/>
</dbReference>
<dbReference type="CDD" id="cd00082">
    <property type="entry name" value="HisKA"/>
    <property type="match status" value="1"/>
</dbReference>